<keyword evidence="1" id="KW-0677">Repeat</keyword>
<sequence>MESHEQCRLDHLELFNGPNAFSLWIGKYCGTEPPVGFKSQSNSVCIFFFTDSVSSSRGFNLTYTFSVQAKEDTMPLETIVWTAVSSVIGVVMIVGVTVIACVCHERKKKKMAPNAVELNELQSSNSPQGLPDDNMYDAIGPCEELVNDERKYDGQGQTKYSDGVLYENDY</sequence>
<dbReference type="InterPro" id="IPR000859">
    <property type="entry name" value="CUB_dom"/>
</dbReference>
<feature type="domain" description="CUB" evidence="6">
    <location>
        <begin position="1"/>
        <end position="66"/>
    </location>
</feature>
<keyword evidence="5" id="KW-0812">Transmembrane</keyword>
<comment type="caution">
    <text evidence="7">The sequence shown here is derived from an EMBL/GenBank/DDBJ whole genome shotgun (WGS) entry which is preliminary data.</text>
</comment>
<evidence type="ECO:0000256" key="5">
    <source>
        <dbReference type="SAM" id="Phobius"/>
    </source>
</evidence>
<dbReference type="PANTHER" id="PTHR24251:SF30">
    <property type="entry name" value="MEMBRANE FRIZZLED-RELATED PROTEIN"/>
    <property type="match status" value="1"/>
</dbReference>
<evidence type="ECO:0000256" key="1">
    <source>
        <dbReference type="ARBA" id="ARBA00022737"/>
    </source>
</evidence>
<keyword evidence="8" id="KW-1185">Reference proteome</keyword>
<dbReference type="AlphaFoldDB" id="A0A9D4LEN9"/>
<dbReference type="CDD" id="cd00041">
    <property type="entry name" value="CUB"/>
    <property type="match status" value="1"/>
</dbReference>
<evidence type="ECO:0000313" key="8">
    <source>
        <dbReference type="Proteomes" id="UP000828390"/>
    </source>
</evidence>
<comment type="caution">
    <text evidence="3">Lacks conserved residue(s) required for the propagation of feature annotation.</text>
</comment>
<dbReference type="Gene3D" id="2.60.120.290">
    <property type="entry name" value="Spermadhesin, CUB domain"/>
    <property type="match status" value="1"/>
</dbReference>
<dbReference type="PROSITE" id="PS01180">
    <property type="entry name" value="CUB"/>
    <property type="match status" value="1"/>
</dbReference>
<organism evidence="7 8">
    <name type="scientific">Dreissena polymorpha</name>
    <name type="common">Zebra mussel</name>
    <name type="synonym">Mytilus polymorpha</name>
    <dbReference type="NCBI Taxonomy" id="45954"/>
    <lineage>
        <taxon>Eukaryota</taxon>
        <taxon>Metazoa</taxon>
        <taxon>Spiralia</taxon>
        <taxon>Lophotrochozoa</taxon>
        <taxon>Mollusca</taxon>
        <taxon>Bivalvia</taxon>
        <taxon>Autobranchia</taxon>
        <taxon>Heteroconchia</taxon>
        <taxon>Euheterodonta</taxon>
        <taxon>Imparidentia</taxon>
        <taxon>Neoheterodontei</taxon>
        <taxon>Myida</taxon>
        <taxon>Dreissenoidea</taxon>
        <taxon>Dreissenidae</taxon>
        <taxon>Dreissena</taxon>
    </lineage>
</organism>
<evidence type="ECO:0000259" key="6">
    <source>
        <dbReference type="PROSITE" id="PS01180"/>
    </source>
</evidence>
<keyword evidence="5" id="KW-1133">Transmembrane helix</keyword>
<dbReference type="Proteomes" id="UP000828390">
    <property type="component" value="Unassembled WGS sequence"/>
</dbReference>
<dbReference type="PANTHER" id="PTHR24251">
    <property type="entry name" value="OVOCHYMASE-RELATED"/>
    <property type="match status" value="1"/>
</dbReference>
<dbReference type="InterPro" id="IPR035914">
    <property type="entry name" value="Sperma_CUB_dom_sf"/>
</dbReference>
<dbReference type="EMBL" id="JAIWYP010000003">
    <property type="protein sequence ID" value="KAH3856735.1"/>
    <property type="molecule type" value="Genomic_DNA"/>
</dbReference>
<dbReference type="Pfam" id="PF00431">
    <property type="entry name" value="CUB"/>
    <property type="match status" value="1"/>
</dbReference>
<dbReference type="SUPFAM" id="SSF49854">
    <property type="entry name" value="Spermadhesin, CUB domain"/>
    <property type="match status" value="1"/>
</dbReference>
<feature type="transmembrane region" description="Helical" evidence="5">
    <location>
        <begin position="79"/>
        <end position="103"/>
    </location>
</feature>
<evidence type="ECO:0000313" key="7">
    <source>
        <dbReference type="EMBL" id="KAH3856735.1"/>
    </source>
</evidence>
<keyword evidence="2" id="KW-1015">Disulfide bond</keyword>
<feature type="region of interest" description="Disordered" evidence="4">
    <location>
        <begin position="151"/>
        <end position="170"/>
    </location>
</feature>
<evidence type="ECO:0000256" key="2">
    <source>
        <dbReference type="ARBA" id="ARBA00023157"/>
    </source>
</evidence>
<reference evidence="7" key="2">
    <citation type="submission" date="2020-11" db="EMBL/GenBank/DDBJ databases">
        <authorList>
            <person name="McCartney M.A."/>
            <person name="Auch B."/>
            <person name="Kono T."/>
            <person name="Mallez S."/>
            <person name="Becker A."/>
            <person name="Gohl D.M."/>
            <person name="Silverstein K.A.T."/>
            <person name="Koren S."/>
            <person name="Bechman K.B."/>
            <person name="Herman A."/>
            <person name="Abrahante J.E."/>
            <person name="Garbe J."/>
        </authorList>
    </citation>
    <scope>NUCLEOTIDE SEQUENCE</scope>
    <source>
        <strain evidence="7">Duluth1</strain>
        <tissue evidence="7">Whole animal</tissue>
    </source>
</reference>
<keyword evidence="5" id="KW-0472">Membrane</keyword>
<protein>
    <recommendedName>
        <fullName evidence="6">CUB domain-containing protein</fullName>
    </recommendedName>
</protein>
<name>A0A9D4LEN9_DREPO</name>
<proteinExistence type="predicted"/>
<evidence type="ECO:0000256" key="3">
    <source>
        <dbReference type="PROSITE-ProRule" id="PRU00059"/>
    </source>
</evidence>
<reference evidence="7" key="1">
    <citation type="journal article" date="2019" name="bioRxiv">
        <title>The Genome of the Zebra Mussel, Dreissena polymorpha: A Resource for Invasive Species Research.</title>
        <authorList>
            <person name="McCartney M.A."/>
            <person name="Auch B."/>
            <person name="Kono T."/>
            <person name="Mallez S."/>
            <person name="Zhang Y."/>
            <person name="Obille A."/>
            <person name="Becker A."/>
            <person name="Abrahante J.E."/>
            <person name="Garbe J."/>
            <person name="Badalamenti J.P."/>
            <person name="Herman A."/>
            <person name="Mangelson H."/>
            <person name="Liachko I."/>
            <person name="Sullivan S."/>
            <person name="Sone E.D."/>
            <person name="Koren S."/>
            <person name="Silverstein K.A.T."/>
            <person name="Beckman K.B."/>
            <person name="Gohl D.M."/>
        </authorList>
    </citation>
    <scope>NUCLEOTIDE SEQUENCE</scope>
    <source>
        <strain evidence="7">Duluth1</strain>
        <tissue evidence="7">Whole animal</tissue>
    </source>
</reference>
<accession>A0A9D4LEN9</accession>
<gene>
    <name evidence="7" type="ORF">DPMN_099328</name>
</gene>
<evidence type="ECO:0000256" key="4">
    <source>
        <dbReference type="SAM" id="MobiDB-lite"/>
    </source>
</evidence>